<dbReference type="Pfam" id="PF04616">
    <property type="entry name" value="Glyco_hydro_43"/>
    <property type="match status" value="1"/>
</dbReference>
<evidence type="ECO:0000256" key="4">
    <source>
        <dbReference type="RuleBase" id="RU361187"/>
    </source>
</evidence>
<evidence type="ECO:0000256" key="2">
    <source>
        <dbReference type="ARBA" id="ARBA00022801"/>
    </source>
</evidence>
<dbReference type="Gene3D" id="2.60.120.200">
    <property type="match status" value="1"/>
</dbReference>
<dbReference type="Pfam" id="PF17851">
    <property type="entry name" value="GH43_C2"/>
    <property type="match status" value="1"/>
</dbReference>
<dbReference type="Proteomes" id="UP000292686">
    <property type="component" value="Unassembled WGS sequence"/>
</dbReference>
<dbReference type="EMBL" id="SDPM01000001">
    <property type="protein sequence ID" value="RXZ88342.1"/>
    <property type="molecule type" value="Genomic_DNA"/>
</dbReference>
<dbReference type="InterPro" id="IPR013320">
    <property type="entry name" value="ConA-like_dom_sf"/>
</dbReference>
<reference evidence="7 8" key="1">
    <citation type="submission" date="2019-01" db="EMBL/GenBank/DDBJ databases">
        <title>Agromyces.</title>
        <authorList>
            <person name="Li J."/>
        </authorList>
    </citation>
    <scope>NUCLEOTIDE SEQUENCE [LARGE SCALE GENOMIC DNA]</scope>
    <source>
        <strain evidence="7 8">DSM 23870</strain>
    </source>
</reference>
<dbReference type="EC" id="3.2.1.37" evidence="6"/>
<dbReference type="OrthoDB" id="9801455at2"/>
<evidence type="ECO:0000313" key="6">
    <source>
        <dbReference type="EMBL" id="NYD67430.1"/>
    </source>
</evidence>
<feature type="domain" description="Beta-xylosidase C-terminal Concanavalin A-like" evidence="5">
    <location>
        <begin position="334"/>
        <end position="514"/>
    </location>
</feature>
<dbReference type="PANTHER" id="PTHR42812">
    <property type="entry name" value="BETA-XYLOSIDASE"/>
    <property type="match status" value="1"/>
</dbReference>
<accession>A0A4Q2ME30</accession>
<dbReference type="InterPro" id="IPR041542">
    <property type="entry name" value="GH43_C2"/>
</dbReference>
<sequence length="525" mass="57297">MTRDVQNPVRRGFMPDASVVRIGDGFLLANSSFEWMPAIPLHRSDNLVEWEPAGSFPAEFVDLRGVADSCGIWAPSLSTDGDRVWLVFSTVYTNDGGEKDIRTAISRSSDDGATWERPTRVPSTGFDPALFHEDGRVWLLNMKWDAAPERPSFGGITLQELDAATLAPRDTPRVILSTGTLIEGPGLEFRDGWYWLSVAEGGTGWEHGITMFRSHSIDGPYERDPIGSYLTTREAPEHWAQKAGHGEIVTLDDGERVLVHLGSRVLRRGDDRHGVLGRETFAENVELTDDGWPRLASGTTLPAERFTVPGSLPAPHGRAAEPEGWGGGSTPAWPWSTLRRPADRSWADLGARPGWLRLRGGDSLHSRFEQSLIARRVRELPTTLAVTLDAAPTDIAHAAGLVVWYDTSTYAALLVTIDESGARHVVLRSRDDGERPVDLASVALPPGDVTLRATVDEDGVRFACAADAGHVTPIGDAIDLARFTDDYRGRLRFTGPMIGVTAIDTVDGAWTADIGDVEFTETPHD</sequence>
<dbReference type="InterPro" id="IPR023296">
    <property type="entry name" value="Glyco_hydro_beta-prop_sf"/>
</dbReference>
<keyword evidence="3 4" id="KW-0326">Glycosidase</keyword>
<evidence type="ECO:0000256" key="1">
    <source>
        <dbReference type="ARBA" id="ARBA00009865"/>
    </source>
</evidence>
<dbReference type="InterPro" id="IPR006710">
    <property type="entry name" value="Glyco_hydro_43"/>
</dbReference>
<organism evidence="7 8">
    <name type="scientific">Agromyces atrinae</name>
    <dbReference type="NCBI Taxonomy" id="592376"/>
    <lineage>
        <taxon>Bacteria</taxon>
        <taxon>Bacillati</taxon>
        <taxon>Actinomycetota</taxon>
        <taxon>Actinomycetes</taxon>
        <taxon>Micrococcales</taxon>
        <taxon>Microbacteriaceae</taxon>
        <taxon>Agromyces</taxon>
    </lineage>
</organism>
<evidence type="ECO:0000313" key="8">
    <source>
        <dbReference type="Proteomes" id="UP000292686"/>
    </source>
</evidence>
<dbReference type="EMBL" id="JACCBI010000001">
    <property type="protein sequence ID" value="NYD67430.1"/>
    <property type="molecule type" value="Genomic_DNA"/>
</dbReference>
<evidence type="ECO:0000313" key="7">
    <source>
        <dbReference type="EMBL" id="RXZ88342.1"/>
    </source>
</evidence>
<gene>
    <name evidence="6" type="ORF">BJ972_001949</name>
    <name evidence="7" type="ORF">ESP50_03995</name>
</gene>
<dbReference type="SUPFAM" id="SSF75005">
    <property type="entry name" value="Arabinanase/levansucrase/invertase"/>
    <property type="match status" value="1"/>
</dbReference>
<name>A0A4Q2ME30_9MICO</name>
<dbReference type="SUPFAM" id="SSF49899">
    <property type="entry name" value="Concanavalin A-like lectins/glucanases"/>
    <property type="match status" value="1"/>
</dbReference>
<dbReference type="AlphaFoldDB" id="A0A4Q2ME30"/>
<evidence type="ECO:0000256" key="3">
    <source>
        <dbReference type="ARBA" id="ARBA00023295"/>
    </source>
</evidence>
<reference evidence="6 9" key="2">
    <citation type="submission" date="2020-07" db="EMBL/GenBank/DDBJ databases">
        <title>Sequencing the genomes of 1000 actinobacteria strains.</title>
        <authorList>
            <person name="Klenk H.-P."/>
        </authorList>
    </citation>
    <scope>NUCLEOTIDE SEQUENCE [LARGE SCALE GENOMIC DNA]</scope>
    <source>
        <strain evidence="6 9">DSM 23870</strain>
    </source>
</reference>
<dbReference type="GO" id="GO:0005975">
    <property type="term" value="P:carbohydrate metabolic process"/>
    <property type="evidence" value="ECO:0007669"/>
    <property type="project" value="InterPro"/>
</dbReference>
<comment type="caution">
    <text evidence="7">The sequence shown here is derived from an EMBL/GenBank/DDBJ whole genome shotgun (WGS) entry which is preliminary data.</text>
</comment>
<evidence type="ECO:0000259" key="5">
    <source>
        <dbReference type="Pfam" id="PF17851"/>
    </source>
</evidence>
<dbReference type="Proteomes" id="UP000581087">
    <property type="component" value="Unassembled WGS sequence"/>
</dbReference>
<dbReference type="RefSeq" id="WP_129172607.1">
    <property type="nucleotide sequence ID" value="NZ_JACCBI010000001.1"/>
</dbReference>
<protein>
    <submittedName>
        <fullName evidence="7">Glycoside hydrolase family 43 protein</fullName>
    </submittedName>
    <submittedName>
        <fullName evidence="6">Xylan 1,4-beta-xylosidase</fullName>
        <ecNumber evidence="6">3.2.1.37</ecNumber>
    </submittedName>
</protein>
<keyword evidence="8" id="KW-1185">Reference proteome</keyword>
<evidence type="ECO:0000313" key="9">
    <source>
        <dbReference type="Proteomes" id="UP000581087"/>
    </source>
</evidence>
<proteinExistence type="inferred from homology"/>
<dbReference type="InterPro" id="IPR051795">
    <property type="entry name" value="Glycosyl_Hydrlase_43"/>
</dbReference>
<keyword evidence="2 4" id="KW-0378">Hydrolase</keyword>
<dbReference type="PANTHER" id="PTHR42812:SF12">
    <property type="entry name" value="BETA-XYLOSIDASE-RELATED"/>
    <property type="match status" value="1"/>
</dbReference>
<dbReference type="GO" id="GO:0009044">
    <property type="term" value="F:xylan 1,4-beta-xylosidase activity"/>
    <property type="evidence" value="ECO:0007669"/>
    <property type="project" value="UniProtKB-EC"/>
</dbReference>
<comment type="similarity">
    <text evidence="1 4">Belongs to the glycosyl hydrolase 43 family.</text>
</comment>
<dbReference type="Gene3D" id="2.115.10.20">
    <property type="entry name" value="Glycosyl hydrolase domain, family 43"/>
    <property type="match status" value="1"/>
</dbReference>